<dbReference type="GO" id="GO:0046872">
    <property type="term" value="F:metal ion binding"/>
    <property type="evidence" value="ECO:0007669"/>
    <property type="project" value="UniProtKB-KW"/>
</dbReference>
<keyword evidence="2" id="KW-0479">Metal-binding</keyword>
<dbReference type="RefSeq" id="WP_245866258.1">
    <property type="nucleotide sequence ID" value="NZ_FZOW01000028.1"/>
</dbReference>
<evidence type="ECO:0000313" key="6">
    <source>
        <dbReference type="EMBL" id="SNT49324.1"/>
    </source>
</evidence>
<keyword evidence="4" id="KW-0456">Lyase</keyword>
<dbReference type="InterPro" id="IPR015890">
    <property type="entry name" value="Chorismate_C"/>
</dbReference>
<accession>A0A239N4E3</accession>
<dbReference type="InterPro" id="IPR019999">
    <property type="entry name" value="Anth_synth_I-like"/>
</dbReference>
<organism evidence="6 7">
    <name type="scientific">Rhodococcoides kyotonense</name>
    <dbReference type="NCBI Taxonomy" id="398843"/>
    <lineage>
        <taxon>Bacteria</taxon>
        <taxon>Bacillati</taxon>
        <taxon>Actinomycetota</taxon>
        <taxon>Actinomycetes</taxon>
        <taxon>Mycobacteriales</taxon>
        <taxon>Nocardiaceae</taxon>
        <taxon>Rhodococcoides</taxon>
    </lineage>
</organism>
<feature type="domain" description="Chorismate-utilising enzyme C-terminal" evidence="5">
    <location>
        <begin position="176"/>
        <end position="429"/>
    </location>
</feature>
<evidence type="ECO:0000313" key="7">
    <source>
        <dbReference type="Proteomes" id="UP000198327"/>
    </source>
</evidence>
<dbReference type="AlphaFoldDB" id="A0A239N4E3"/>
<dbReference type="GO" id="GO:0000162">
    <property type="term" value="P:L-tryptophan biosynthetic process"/>
    <property type="evidence" value="ECO:0007669"/>
    <property type="project" value="TreeGrafter"/>
</dbReference>
<comment type="cofactor">
    <cofactor evidence="1">
        <name>Mg(2+)</name>
        <dbReference type="ChEBI" id="CHEBI:18420"/>
    </cofactor>
</comment>
<dbReference type="PANTHER" id="PTHR11236">
    <property type="entry name" value="AMINOBENZOATE/ANTHRANILATE SYNTHASE"/>
    <property type="match status" value="1"/>
</dbReference>
<dbReference type="InterPro" id="IPR019996">
    <property type="entry name" value="Salicylate_synthase"/>
</dbReference>
<dbReference type="Pfam" id="PF00425">
    <property type="entry name" value="Chorismate_bind"/>
    <property type="match status" value="1"/>
</dbReference>
<dbReference type="SUPFAM" id="SSF56322">
    <property type="entry name" value="ADC synthase"/>
    <property type="match status" value="1"/>
</dbReference>
<proteinExistence type="predicted"/>
<evidence type="ECO:0000259" key="5">
    <source>
        <dbReference type="Pfam" id="PF00425"/>
    </source>
</evidence>
<name>A0A239N4E3_9NOCA</name>
<protein>
    <submittedName>
        <fullName evidence="6">Salicylate synthetase</fullName>
    </submittedName>
</protein>
<keyword evidence="3" id="KW-0460">Magnesium</keyword>
<evidence type="ECO:0000256" key="1">
    <source>
        <dbReference type="ARBA" id="ARBA00001946"/>
    </source>
</evidence>
<evidence type="ECO:0000256" key="2">
    <source>
        <dbReference type="ARBA" id="ARBA00022723"/>
    </source>
</evidence>
<evidence type="ECO:0000256" key="3">
    <source>
        <dbReference type="ARBA" id="ARBA00022842"/>
    </source>
</evidence>
<dbReference type="EMBL" id="FZOW01000028">
    <property type="protein sequence ID" value="SNT49324.1"/>
    <property type="molecule type" value="Genomic_DNA"/>
</dbReference>
<dbReference type="PANTHER" id="PTHR11236:SF48">
    <property type="entry name" value="ISOCHORISMATE SYNTHASE MENF"/>
    <property type="match status" value="1"/>
</dbReference>
<gene>
    <name evidence="6" type="ORF">SAMN05421642_12826</name>
</gene>
<dbReference type="Proteomes" id="UP000198327">
    <property type="component" value="Unassembled WGS sequence"/>
</dbReference>
<reference evidence="7" key="1">
    <citation type="submission" date="2017-06" db="EMBL/GenBank/DDBJ databases">
        <authorList>
            <person name="Varghese N."/>
            <person name="Submissions S."/>
        </authorList>
    </citation>
    <scope>NUCLEOTIDE SEQUENCE [LARGE SCALE GENOMIC DNA]</scope>
    <source>
        <strain evidence="7">JCM 23211</strain>
    </source>
</reference>
<sequence length="448" mass="47735">MTAVIECENNRDVTDTLRGARVCASWAAAGLAPDYVVYERHGRWVYAGGSRASIMLRRNEIRTVTTDGERASAWTGRPAQALAAALAGLGFSDWRAYGWLGFDFGSPGLGAGEHIDDAAVLAHLVVPKFEAWIDADGITFTGVDADTERRMRELAAVADHDDSVLARTVDVGVDDSGYRSIVADAIAEIRSGLYEKVILSRTIAVPFDVDIPRTYVRGRTANNPARSFLFRMGGLEATGFSPELVGSVGVDRALVAEPLAGTRAFGRGPELDRIAREDLVSDAKEIAEHAVSVRTSFAEVDGIAAPGTTAVTQFMVVRERGSVQHLASTVRGTLAPETDAWDGIEAVFPSVTASGVPKAEAVDAIYRLEGNSRGLYSGAVVTASSNGEVEAALALRTVFREDGEAWIRAGAGIVAQSDPDREFEETCEKLASVAPHLVERSIPGRQSA</sequence>
<dbReference type="PRINTS" id="PR00095">
    <property type="entry name" value="ANTSNTHASEI"/>
</dbReference>
<dbReference type="InterPro" id="IPR005801">
    <property type="entry name" value="ADC_synthase"/>
</dbReference>
<evidence type="ECO:0000256" key="4">
    <source>
        <dbReference type="ARBA" id="ARBA00023239"/>
    </source>
</evidence>
<dbReference type="GO" id="GO:0008909">
    <property type="term" value="F:isochorismate synthase activity"/>
    <property type="evidence" value="ECO:0007669"/>
    <property type="project" value="InterPro"/>
</dbReference>
<dbReference type="NCBIfam" id="TIGR03494">
    <property type="entry name" value="salicyl_syn"/>
    <property type="match status" value="1"/>
</dbReference>
<keyword evidence="7" id="KW-1185">Reference proteome</keyword>
<dbReference type="Gene3D" id="3.60.120.10">
    <property type="entry name" value="Anthranilate synthase"/>
    <property type="match status" value="1"/>
</dbReference>
<dbReference type="GO" id="GO:0016833">
    <property type="term" value="F:oxo-acid-lyase activity"/>
    <property type="evidence" value="ECO:0007669"/>
    <property type="project" value="InterPro"/>
</dbReference>